<dbReference type="OrthoDB" id="119302at2759"/>
<feature type="compositionally biased region" description="Basic residues" evidence="7">
    <location>
        <begin position="18"/>
        <end position="28"/>
    </location>
</feature>
<dbReference type="AlphaFoldDB" id="A0A2T7NU60"/>
<evidence type="ECO:0000256" key="3">
    <source>
        <dbReference type="ARBA" id="ARBA00023242"/>
    </source>
</evidence>
<dbReference type="STRING" id="400727.A0A2T7NU60"/>
<reference evidence="9 10" key="1">
    <citation type="submission" date="2018-04" db="EMBL/GenBank/DDBJ databases">
        <title>The genome of golden apple snail Pomacea canaliculata provides insight into stress tolerance and invasive adaptation.</title>
        <authorList>
            <person name="Liu C."/>
            <person name="Liu B."/>
            <person name="Ren Y."/>
            <person name="Zhang Y."/>
            <person name="Wang H."/>
            <person name="Li S."/>
            <person name="Jiang F."/>
            <person name="Yin L."/>
            <person name="Zhang G."/>
            <person name="Qian W."/>
            <person name="Fan W."/>
        </authorList>
    </citation>
    <scope>NUCLEOTIDE SEQUENCE [LARGE SCALE GENOMIC DNA]</scope>
    <source>
        <strain evidence="9">SZHN2017</strain>
        <tissue evidence="9">Muscle</tissue>
    </source>
</reference>
<dbReference type="PANTHER" id="PTHR12858:SF1">
    <property type="entry name" value="PRE-RRNA-PROCESSING PROTEIN TSR1 HOMOLOG"/>
    <property type="match status" value="1"/>
</dbReference>
<evidence type="ECO:0000256" key="4">
    <source>
        <dbReference type="ARBA" id="ARBA00037087"/>
    </source>
</evidence>
<dbReference type="Proteomes" id="UP000245119">
    <property type="component" value="Linkage Group LG9"/>
</dbReference>
<evidence type="ECO:0000256" key="5">
    <source>
        <dbReference type="ARBA" id="ARBA00038288"/>
    </source>
</evidence>
<comment type="function">
    <text evidence="4">Required during maturation of the 40S ribosomal subunit in the nucleolus.</text>
</comment>
<dbReference type="GO" id="GO:0005730">
    <property type="term" value="C:nucleolus"/>
    <property type="evidence" value="ECO:0007669"/>
    <property type="project" value="UniProtKB-SubCell"/>
</dbReference>
<dbReference type="GO" id="GO:0000462">
    <property type="term" value="P:maturation of SSU-rRNA from tricistronic rRNA transcript (SSU-rRNA, 5.8S rRNA, LSU-rRNA)"/>
    <property type="evidence" value="ECO:0007669"/>
    <property type="project" value="TreeGrafter"/>
</dbReference>
<dbReference type="InterPro" id="IPR012948">
    <property type="entry name" value="AARP2CN"/>
</dbReference>
<dbReference type="InterPro" id="IPR007034">
    <property type="entry name" value="BMS1_TSR1_C"/>
</dbReference>
<comment type="caution">
    <text evidence="9">The sequence shown here is derived from an EMBL/GenBank/DDBJ whole genome shotgun (WGS) entry which is preliminary data.</text>
</comment>
<proteinExistence type="inferred from homology"/>
<evidence type="ECO:0000313" key="9">
    <source>
        <dbReference type="EMBL" id="PVD24693.1"/>
    </source>
</evidence>
<feature type="domain" description="Bms1-type G" evidence="8">
    <location>
        <begin position="96"/>
        <end position="256"/>
    </location>
</feature>
<evidence type="ECO:0000256" key="7">
    <source>
        <dbReference type="SAM" id="MobiDB-lite"/>
    </source>
</evidence>
<comment type="subcellular location">
    <subcellularLocation>
        <location evidence="1">Nucleus</location>
        <location evidence="1">Nucleolus</location>
    </subcellularLocation>
</comment>
<dbReference type="PROSITE" id="PS51714">
    <property type="entry name" value="G_BMS1"/>
    <property type="match status" value="1"/>
</dbReference>
<dbReference type="InterPro" id="IPR030387">
    <property type="entry name" value="G_Bms1/Tsr1_dom"/>
</dbReference>
<dbReference type="Pfam" id="PF08142">
    <property type="entry name" value="AARP2CN"/>
    <property type="match status" value="1"/>
</dbReference>
<evidence type="ECO:0000256" key="2">
    <source>
        <dbReference type="ARBA" id="ARBA00022517"/>
    </source>
</evidence>
<feature type="region of interest" description="Disordered" evidence="7">
    <location>
        <begin position="1"/>
        <end position="57"/>
    </location>
</feature>
<keyword evidence="10" id="KW-1185">Reference proteome</keyword>
<dbReference type="Pfam" id="PF22298">
    <property type="entry name" value="Tsr1_G-like"/>
    <property type="match status" value="1"/>
</dbReference>
<dbReference type="GO" id="GO:0000479">
    <property type="term" value="P:endonucleolytic cleavage of tricistronic rRNA transcript (SSU-rRNA, 5.8S rRNA, LSU-rRNA)"/>
    <property type="evidence" value="ECO:0007669"/>
    <property type="project" value="TreeGrafter"/>
</dbReference>
<evidence type="ECO:0000256" key="6">
    <source>
        <dbReference type="ARBA" id="ARBA00040070"/>
    </source>
</evidence>
<keyword evidence="3" id="KW-0539">Nucleus</keyword>
<dbReference type="InterPro" id="IPR039761">
    <property type="entry name" value="Bms1/Tsr1"/>
</dbReference>
<organism evidence="9 10">
    <name type="scientific">Pomacea canaliculata</name>
    <name type="common">Golden apple snail</name>
    <dbReference type="NCBI Taxonomy" id="400727"/>
    <lineage>
        <taxon>Eukaryota</taxon>
        <taxon>Metazoa</taxon>
        <taxon>Spiralia</taxon>
        <taxon>Lophotrochozoa</taxon>
        <taxon>Mollusca</taxon>
        <taxon>Gastropoda</taxon>
        <taxon>Caenogastropoda</taxon>
        <taxon>Architaenioglossa</taxon>
        <taxon>Ampullarioidea</taxon>
        <taxon>Ampullariidae</taxon>
        <taxon>Pomacea</taxon>
    </lineage>
</organism>
<feature type="compositionally biased region" description="Basic and acidic residues" evidence="7">
    <location>
        <begin position="29"/>
        <end position="38"/>
    </location>
</feature>
<dbReference type="GO" id="GO:0005525">
    <property type="term" value="F:GTP binding"/>
    <property type="evidence" value="ECO:0007669"/>
    <property type="project" value="TreeGrafter"/>
</dbReference>
<evidence type="ECO:0000313" key="10">
    <source>
        <dbReference type="Proteomes" id="UP000245119"/>
    </source>
</evidence>
<dbReference type="SMART" id="SM00785">
    <property type="entry name" value="AARP2CN"/>
    <property type="match status" value="1"/>
</dbReference>
<dbReference type="PANTHER" id="PTHR12858">
    <property type="entry name" value="RIBOSOME BIOGENESIS PROTEIN"/>
    <property type="match status" value="1"/>
</dbReference>
<name>A0A2T7NU60_POMCA</name>
<evidence type="ECO:0000259" key="8">
    <source>
        <dbReference type="PROSITE" id="PS51714"/>
    </source>
</evidence>
<sequence>MAADEAHSHRPGVLKQQNKSHKHGKHRSKGELSRESHGRVNIKTVTKKAKQVQRKNERRIQAKQLRKLKRGEVIEMKRRRGGQYTPPHFTVLYMCSGGVVNSVPKSDVEPAQIVNIFQVIVKLCSSVNTDTVMELLQEVFLALKQRMSFFIPQYGNLHALLDSAKIADSVLFVVSPEAVIDNYGNSCLKCLMGQGLSSSLFTCHGLSQLPQKKAAEARKAAQKVLEKSFPCEKLRTLDTRQDALLILRQLIDAKVKPVYYREMRPYLFAESIAFEAETDESVVGTLKVSGYLRGEKLSVNRLIYISGWDNYQISQIDSIPDPYPLGSSMNVDDGTKVLAHAEPDKQESLQSEAEPDVMQNEQTWPTESEILAAEASALQRKKLPSGVSEYQQMWINESDEMTVTEGGDAEKYDAAMDLDAEQKFLEKVKEERQHVMFPDEVDTPVDVPARVRFARYQGLQSFRTSPWCQNENLPIEYGRIFRFDNIKLLKKSVRKQEVSDAVQPGQYITIHISNVPRTFMESHSPNTPVVLFGMLPHEQKMTVMHFVIKRPLDFTDPVRSKEELVFQVGYRRFSACPIFSQHATGDKHKFERFLPQNDACVASVYAPLTFAPAPVLVFQQANDGHHQLVASGSVLSASPDRIIVKRIVLSGHPFKINKRSAVIRLMFFNREDILWFKKIELRTKWGRRGHILEPLGTHGHMKCVFNGQLKSQDTVLMNLYKRMYCKWTYNPRVPCPSAPSNMEEEEEGQAFHMFD</sequence>
<evidence type="ECO:0000256" key="1">
    <source>
        <dbReference type="ARBA" id="ARBA00004604"/>
    </source>
</evidence>
<dbReference type="SMART" id="SM01362">
    <property type="entry name" value="DUF663"/>
    <property type="match status" value="1"/>
</dbReference>
<comment type="similarity">
    <text evidence="5">Belongs to the TRAFAC class translation factor GTPase superfamily. Bms1-like GTPase family. TSR1 subfamily.</text>
</comment>
<dbReference type="EMBL" id="PZQS01000009">
    <property type="protein sequence ID" value="PVD24693.1"/>
    <property type="molecule type" value="Genomic_DNA"/>
</dbReference>
<dbReference type="GO" id="GO:0003924">
    <property type="term" value="F:GTPase activity"/>
    <property type="evidence" value="ECO:0007669"/>
    <property type="project" value="TreeGrafter"/>
</dbReference>
<protein>
    <recommendedName>
        <fullName evidence="6">Pre-rRNA-processing protein TSR1 homolog</fullName>
    </recommendedName>
</protein>
<dbReference type="Pfam" id="PF04950">
    <property type="entry name" value="RIBIOP_C"/>
    <property type="match status" value="1"/>
</dbReference>
<dbReference type="GO" id="GO:0034511">
    <property type="term" value="F:U3 snoRNA binding"/>
    <property type="evidence" value="ECO:0007669"/>
    <property type="project" value="TreeGrafter"/>
</dbReference>
<dbReference type="GO" id="GO:0030688">
    <property type="term" value="C:preribosome, small subunit precursor"/>
    <property type="evidence" value="ECO:0007669"/>
    <property type="project" value="TreeGrafter"/>
</dbReference>
<accession>A0A2T7NU60</accession>
<keyword evidence="2" id="KW-0690">Ribosome biogenesis</keyword>
<gene>
    <name evidence="9" type="ORF">C0Q70_15178</name>
</gene>